<dbReference type="PANTHER" id="PTHR35807">
    <property type="entry name" value="TRANSCRIPTIONAL REGULATOR REDD-RELATED"/>
    <property type="match status" value="1"/>
</dbReference>
<dbReference type="PROSITE" id="PS50110">
    <property type="entry name" value="RESPONSE_REGULATORY"/>
    <property type="match status" value="1"/>
</dbReference>
<dbReference type="InterPro" id="IPR011990">
    <property type="entry name" value="TPR-like_helical_dom_sf"/>
</dbReference>
<dbReference type="Proteomes" id="UP000271031">
    <property type="component" value="Unassembled WGS sequence"/>
</dbReference>
<evidence type="ECO:0000256" key="1">
    <source>
        <dbReference type="ARBA" id="ARBA00005820"/>
    </source>
</evidence>
<dbReference type="AlphaFoldDB" id="A0A3M8DG01"/>
<evidence type="ECO:0000256" key="3">
    <source>
        <dbReference type="ARBA" id="ARBA00023015"/>
    </source>
</evidence>
<evidence type="ECO:0000313" key="9">
    <source>
        <dbReference type="Proteomes" id="UP000271031"/>
    </source>
</evidence>
<dbReference type="Gene3D" id="1.25.40.10">
    <property type="entry name" value="Tetratricopeptide repeat domain"/>
    <property type="match status" value="1"/>
</dbReference>
<evidence type="ECO:0000313" key="8">
    <source>
        <dbReference type="EMBL" id="RNB86926.1"/>
    </source>
</evidence>
<dbReference type="InterPro" id="IPR016032">
    <property type="entry name" value="Sig_transdc_resp-reg_C-effctor"/>
</dbReference>
<organism evidence="8 9">
    <name type="scientific">Brevibacillus fluminis</name>
    <dbReference type="NCBI Taxonomy" id="511487"/>
    <lineage>
        <taxon>Bacteria</taxon>
        <taxon>Bacillati</taxon>
        <taxon>Bacillota</taxon>
        <taxon>Bacilli</taxon>
        <taxon>Bacillales</taxon>
        <taxon>Paenibacillaceae</taxon>
        <taxon>Brevibacillus</taxon>
    </lineage>
</organism>
<dbReference type="SUPFAM" id="SSF46894">
    <property type="entry name" value="C-terminal effector domain of the bipartite response regulators"/>
    <property type="match status" value="1"/>
</dbReference>
<dbReference type="InterPro" id="IPR051677">
    <property type="entry name" value="AfsR-DnrI-RedD_regulator"/>
</dbReference>
<dbReference type="OrthoDB" id="3190595at2"/>
<keyword evidence="2" id="KW-0902">Two-component regulatory system</keyword>
<dbReference type="SMART" id="SM00448">
    <property type="entry name" value="REC"/>
    <property type="match status" value="1"/>
</dbReference>
<name>A0A3M8DG01_9BACL</name>
<dbReference type="InterPro" id="IPR001867">
    <property type="entry name" value="OmpR/PhoB-type_DNA-bd"/>
</dbReference>
<dbReference type="EMBL" id="RHHQ01000012">
    <property type="protein sequence ID" value="RNB86926.1"/>
    <property type="molecule type" value="Genomic_DNA"/>
</dbReference>
<dbReference type="SMART" id="SM01043">
    <property type="entry name" value="BTAD"/>
    <property type="match status" value="1"/>
</dbReference>
<gene>
    <name evidence="8" type="ORF">EDM56_14510</name>
</gene>
<feature type="domain" description="Response regulatory" evidence="7">
    <location>
        <begin position="5"/>
        <end position="119"/>
    </location>
</feature>
<dbReference type="InterPro" id="IPR011006">
    <property type="entry name" value="CheY-like_superfamily"/>
</dbReference>
<keyword evidence="9" id="KW-1185">Reference proteome</keyword>
<proteinExistence type="inferred from homology"/>
<feature type="modified residue" description="4-aspartylphosphate" evidence="6">
    <location>
        <position position="56"/>
    </location>
</feature>
<keyword evidence="5" id="KW-0804">Transcription</keyword>
<sequence>MPMLRAITIDDEQPNHILLKRAIEQNGQLEVVMQFTHPETALGKIEEIQPDVAFVDIEMPDMNGLDLAEKMLEIHGQMHIIFVTAYSQYAIEAFKVNALDYILKPVDAEEMNRVVRKIMSRTIPHKPPSTQESLEQLPKAKILCLGEFEVYGNRSSQKVQWITAKVEELLAYLVMHPGKPVDKWKLCDLLWPALDADKATTNLHTSIYRLKKTIANEQLPLQIKSNSHGYWVEVGECSIDYLEFERLSSTWAKHNELPEEEVASLMKAEAYYRGELFANKAYLWSVAHSEHINQKYIRLSYRLIDYFEQKQSFEQAMEYAKKLLQLFPYEEKACMVTLDIYGKRKDKPALIRQYKQYCDELRKEMGCTPSLKMEKHYETLLKSL</sequence>
<dbReference type="InterPro" id="IPR036388">
    <property type="entry name" value="WH-like_DNA-bd_sf"/>
</dbReference>
<comment type="similarity">
    <text evidence="1">Belongs to the AfsR/DnrI/RedD regulatory family.</text>
</comment>
<dbReference type="Pfam" id="PF00486">
    <property type="entry name" value="Trans_reg_C"/>
    <property type="match status" value="1"/>
</dbReference>
<dbReference type="SUPFAM" id="SSF52172">
    <property type="entry name" value="CheY-like"/>
    <property type="match status" value="1"/>
</dbReference>
<keyword evidence="6" id="KW-0597">Phosphoprotein</keyword>
<keyword evidence="4" id="KW-0238">DNA-binding</keyword>
<dbReference type="Pfam" id="PF03704">
    <property type="entry name" value="BTAD"/>
    <property type="match status" value="1"/>
</dbReference>
<dbReference type="GO" id="GO:0000160">
    <property type="term" value="P:phosphorelay signal transduction system"/>
    <property type="evidence" value="ECO:0007669"/>
    <property type="project" value="UniProtKB-KW"/>
</dbReference>
<evidence type="ECO:0000259" key="7">
    <source>
        <dbReference type="PROSITE" id="PS50110"/>
    </source>
</evidence>
<dbReference type="Gene3D" id="1.10.10.10">
    <property type="entry name" value="Winged helix-like DNA-binding domain superfamily/Winged helix DNA-binding domain"/>
    <property type="match status" value="1"/>
</dbReference>
<dbReference type="PANTHER" id="PTHR35807:SF2">
    <property type="entry name" value="TRANSCRIPTIONAL ACTIVATOR DOMAIN"/>
    <property type="match status" value="1"/>
</dbReference>
<evidence type="ECO:0000256" key="2">
    <source>
        <dbReference type="ARBA" id="ARBA00023012"/>
    </source>
</evidence>
<dbReference type="InterPro" id="IPR001789">
    <property type="entry name" value="Sig_transdc_resp-reg_receiver"/>
</dbReference>
<evidence type="ECO:0000256" key="6">
    <source>
        <dbReference type="PROSITE-ProRule" id="PRU00169"/>
    </source>
</evidence>
<accession>A0A3M8DG01</accession>
<keyword evidence="3" id="KW-0805">Transcription regulation</keyword>
<protein>
    <submittedName>
        <fullName evidence="8">Response regulator</fullName>
    </submittedName>
</protein>
<dbReference type="GO" id="GO:0003677">
    <property type="term" value="F:DNA binding"/>
    <property type="evidence" value="ECO:0007669"/>
    <property type="project" value="UniProtKB-KW"/>
</dbReference>
<dbReference type="GO" id="GO:0006355">
    <property type="term" value="P:regulation of DNA-templated transcription"/>
    <property type="evidence" value="ECO:0007669"/>
    <property type="project" value="InterPro"/>
</dbReference>
<dbReference type="Pfam" id="PF00072">
    <property type="entry name" value="Response_reg"/>
    <property type="match status" value="1"/>
</dbReference>
<dbReference type="InterPro" id="IPR005158">
    <property type="entry name" value="BTAD"/>
</dbReference>
<evidence type="ECO:0000256" key="4">
    <source>
        <dbReference type="ARBA" id="ARBA00023125"/>
    </source>
</evidence>
<comment type="caution">
    <text evidence="8">The sequence shown here is derived from an EMBL/GenBank/DDBJ whole genome shotgun (WGS) entry which is preliminary data.</text>
</comment>
<evidence type="ECO:0000256" key="5">
    <source>
        <dbReference type="ARBA" id="ARBA00023163"/>
    </source>
</evidence>
<dbReference type="SUPFAM" id="SSF48452">
    <property type="entry name" value="TPR-like"/>
    <property type="match status" value="1"/>
</dbReference>
<dbReference type="Gene3D" id="3.40.50.2300">
    <property type="match status" value="1"/>
</dbReference>
<reference evidence="8 9" key="1">
    <citation type="submission" date="2018-10" db="EMBL/GenBank/DDBJ databases">
        <title>Phylogenomics of Brevibacillus.</title>
        <authorList>
            <person name="Dunlap C."/>
        </authorList>
    </citation>
    <scope>NUCLEOTIDE SEQUENCE [LARGE SCALE GENOMIC DNA]</scope>
    <source>
        <strain evidence="8 9">JCM 15716</strain>
    </source>
</reference>